<keyword evidence="8" id="KW-1185">Reference proteome</keyword>
<dbReference type="EMBL" id="JACHJW010000001">
    <property type="protein sequence ID" value="MBB4956779.1"/>
    <property type="molecule type" value="Genomic_DNA"/>
</dbReference>
<dbReference type="InterPro" id="IPR011712">
    <property type="entry name" value="Sig_transdc_His_kin_sub3_dim/P"/>
</dbReference>
<feature type="transmembrane region" description="Helical" evidence="4">
    <location>
        <begin position="139"/>
        <end position="160"/>
    </location>
</feature>
<dbReference type="GO" id="GO:0000155">
    <property type="term" value="F:phosphorelay sensor kinase activity"/>
    <property type="evidence" value="ECO:0007669"/>
    <property type="project" value="InterPro"/>
</dbReference>
<protein>
    <submittedName>
        <fullName evidence="7">Signal transduction histidine kinase</fullName>
    </submittedName>
</protein>
<dbReference type="SUPFAM" id="SSF55874">
    <property type="entry name" value="ATPase domain of HSP90 chaperone/DNA topoisomerase II/histidine kinase"/>
    <property type="match status" value="1"/>
</dbReference>
<dbReference type="Gene3D" id="1.20.5.1930">
    <property type="match status" value="1"/>
</dbReference>
<dbReference type="AlphaFoldDB" id="A0A7W7WMS7"/>
<dbReference type="CDD" id="cd16917">
    <property type="entry name" value="HATPase_UhpB-NarQ-NarX-like"/>
    <property type="match status" value="1"/>
</dbReference>
<keyword evidence="2 7" id="KW-0418">Kinase</keyword>
<evidence type="ECO:0000256" key="4">
    <source>
        <dbReference type="SAM" id="Phobius"/>
    </source>
</evidence>
<keyword evidence="1" id="KW-0808">Transferase</keyword>
<dbReference type="Gene3D" id="3.30.565.10">
    <property type="entry name" value="Histidine kinase-like ATPase, C-terminal domain"/>
    <property type="match status" value="1"/>
</dbReference>
<keyword evidence="4" id="KW-1133">Transmembrane helix</keyword>
<feature type="domain" description="Signal transduction histidine kinase subgroup 3 dimerisation and phosphoacceptor" evidence="6">
    <location>
        <begin position="192"/>
        <end position="253"/>
    </location>
</feature>
<proteinExistence type="predicted"/>
<feature type="transmembrane region" description="Helical" evidence="4">
    <location>
        <begin position="42"/>
        <end position="61"/>
    </location>
</feature>
<feature type="domain" description="Histidine kinase/HSP90-like ATPase" evidence="5">
    <location>
        <begin position="290"/>
        <end position="374"/>
    </location>
</feature>
<dbReference type="RefSeq" id="WP_184532414.1">
    <property type="nucleotide sequence ID" value="NZ_JACHJW010000001.1"/>
</dbReference>
<feature type="transmembrane region" description="Helical" evidence="4">
    <location>
        <begin position="12"/>
        <end position="30"/>
    </location>
</feature>
<sequence>MSDQSLERWTGVGVVAACLMIGLPMLIDQIFGAGEAIAGTAWLWWCCYLGFVTAFIGAWFIPPGARWLTSQRVLVGQAVLGNATVLLSGSAGWTPILLVFNAAAATYLLSGRGIAILIGVQSTVVATTGWLSGSELAEILLLFIIYTVLQTCGALSVMGLRRETAARTELAAANVQLRAATALLAESSRSGERLRIARELHDLVGHQLTALVLELEVATHREGTQAREHVVRARGLAKDLLADVRVAVGELRNRPPELRAAITAITADLPRPQVHLQIDETVEADEERTRTLIRCVQEIVTNTIRHADATNLWIEIARTDEGRIVLRTRDDGRGTPVLRLGHGLTGLRERVQQLGGSVSFTAHSGFHVIAEMPAP</sequence>
<evidence type="ECO:0000313" key="8">
    <source>
        <dbReference type="Proteomes" id="UP000578819"/>
    </source>
</evidence>
<keyword evidence="4" id="KW-0472">Membrane</keyword>
<evidence type="ECO:0000256" key="1">
    <source>
        <dbReference type="ARBA" id="ARBA00022679"/>
    </source>
</evidence>
<keyword evidence="4" id="KW-0812">Transmembrane</keyword>
<feature type="transmembrane region" description="Helical" evidence="4">
    <location>
        <begin position="81"/>
        <end position="102"/>
    </location>
</feature>
<dbReference type="InterPro" id="IPR003594">
    <property type="entry name" value="HATPase_dom"/>
</dbReference>
<dbReference type="GO" id="GO:0046983">
    <property type="term" value="F:protein dimerization activity"/>
    <property type="evidence" value="ECO:0007669"/>
    <property type="project" value="InterPro"/>
</dbReference>
<evidence type="ECO:0000313" key="7">
    <source>
        <dbReference type="EMBL" id="MBB4956779.1"/>
    </source>
</evidence>
<organism evidence="7 8">
    <name type="scientific">Micromonospora polyrhachis</name>
    <dbReference type="NCBI Taxonomy" id="1282883"/>
    <lineage>
        <taxon>Bacteria</taxon>
        <taxon>Bacillati</taxon>
        <taxon>Actinomycetota</taxon>
        <taxon>Actinomycetes</taxon>
        <taxon>Micromonosporales</taxon>
        <taxon>Micromonosporaceae</taxon>
        <taxon>Micromonospora</taxon>
    </lineage>
</organism>
<evidence type="ECO:0000259" key="5">
    <source>
        <dbReference type="Pfam" id="PF02518"/>
    </source>
</evidence>
<accession>A0A7W7WMS7</accession>
<evidence type="ECO:0000256" key="3">
    <source>
        <dbReference type="ARBA" id="ARBA00023012"/>
    </source>
</evidence>
<dbReference type="Pfam" id="PF02518">
    <property type="entry name" value="HATPase_c"/>
    <property type="match status" value="1"/>
</dbReference>
<reference evidence="7 8" key="1">
    <citation type="submission" date="2020-08" db="EMBL/GenBank/DDBJ databases">
        <title>Sequencing the genomes of 1000 actinobacteria strains.</title>
        <authorList>
            <person name="Klenk H.-P."/>
        </authorList>
    </citation>
    <scope>NUCLEOTIDE SEQUENCE [LARGE SCALE GENOMIC DNA]</scope>
    <source>
        <strain evidence="7 8">DSM 45886</strain>
    </source>
</reference>
<dbReference type="Pfam" id="PF07730">
    <property type="entry name" value="HisKA_3"/>
    <property type="match status" value="1"/>
</dbReference>
<dbReference type="GO" id="GO:0016020">
    <property type="term" value="C:membrane"/>
    <property type="evidence" value="ECO:0007669"/>
    <property type="project" value="InterPro"/>
</dbReference>
<name>A0A7W7WMS7_9ACTN</name>
<gene>
    <name evidence="7" type="ORF">FHR38_000512</name>
</gene>
<dbReference type="PANTHER" id="PTHR24421:SF59">
    <property type="entry name" value="OXYGEN SENSOR HISTIDINE KINASE NREB"/>
    <property type="match status" value="1"/>
</dbReference>
<evidence type="ECO:0000259" key="6">
    <source>
        <dbReference type="Pfam" id="PF07730"/>
    </source>
</evidence>
<feature type="transmembrane region" description="Helical" evidence="4">
    <location>
        <begin position="114"/>
        <end position="133"/>
    </location>
</feature>
<dbReference type="PANTHER" id="PTHR24421">
    <property type="entry name" value="NITRATE/NITRITE SENSOR PROTEIN NARX-RELATED"/>
    <property type="match status" value="1"/>
</dbReference>
<dbReference type="InterPro" id="IPR036890">
    <property type="entry name" value="HATPase_C_sf"/>
</dbReference>
<dbReference type="Proteomes" id="UP000578819">
    <property type="component" value="Unassembled WGS sequence"/>
</dbReference>
<comment type="caution">
    <text evidence="7">The sequence shown here is derived from an EMBL/GenBank/DDBJ whole genome shotgun (WGS) entry which is preliminary data.</text>
</comment>
<keyword evidence="3" id="KW-0902">Two-component regulatory system</keyword>
<evidence type="ECO:0000256" key="2">
    <source>
        <dbReference type="ARBA" id="ARBA00022777"/>
    </source>
</evidence>
<dbReference type="InterPro" id="IPR050482">
    <property type="entry name" value="Sensor_HK_TwoCompSys"/>
</dbReference>